<dbReference type="PANTHER" id="PTHR43591:SF24">
    <property type="entry name" value="2-METHOXY-6-POLYPRENYL-1,4-BENZOQUINOL METHYLASE, MITOCHONDRIAL"/>
    <property type="match status" value="1"/>
</dbReference>
<dbReference type="AlphaFoldDB" id="A0A934NH45"/>
<dbReference type="InterPro" id="IPR029063">
    <property type="entry name" value="SAM-dependent_MTases_sf"/>
</dbReference>
<sequence>MGTRELDANLQAPVVGIRTSPRPAAAVAEFFDSCAESYEDWAAGLRPRVATRLLELVKPEPGAICLDVGCGTGLVAKPLGKLVAPEGHVIGIDISAGMLELARAGAPGNLNYQRLSAEPDLCFRDASFDLVTFGDSLAYLRDPYRSLSEARRVLRPIGRIGISVHRRSLDTLAQQVFFGVLDEFAGEQPIALRQPRNQRSLLGEVGVLKGMLEDVGFTDMTETTFVTGGRVRSAAEWLHMMAGAGPRPYALLHSLGLNFRRRILNAVESEMRRLGEDAFHYHLAYTVVAATGARR</sequence>
<dbReference type="Pfam" id="PF08241">
    <property type="entry name" value="Methyltransf_11"/>
    <property type="match status" value="1"/>
</dbReference>
<protein>
    <submittedName>
        <fullName evidence="2">Methyltransferase domain-containing protein</fullName>
    </submittedName>
</protein>
<dbReference type="SUPFAM" id="SSF53335">
    <property type="entry name" value="S-adenosyl-L-methionine-dependent methyltransferases"/>
    <property type="match status" value="1"/>
</dbReference>
<dbReference type="PANTHER" id="PTHR43591">
    <property type="entry name" value="METHYLTRANSFERASE"/>
    <property type="match status" value="1"/>
</dbReference>
<dbReference type="Gene3D" id="3.40.50.150">
    <property type="entry name" value="Vaccinia Virus protein VP39"/>
    <property type="match status" value="1"/>
</dbReference>
<accession>A0A934NH45</accession>
<evidence type="ECO:0000313" key="3">
    <source>
        <dbReference type="Proteomes" id="UP000620075"/>
    </source>
</evidence>
<organism evidence="2 3">
    <name type="scientific">Candidatus Dormiibacter inghamiae</name>
    <dbReference type="NCBI Taxonomy" id="3127013"/>
    <lineage>
        <taxon>Bacteria</taxon>
        <taxon>Bacillati</taxon>
        <taxon>Candidatus Dormiibacterota</taxon>
        <taxon>Candidatus Dormibacteria</taxon>
        <taxon>Candidatus Dormibacterales</taxon>
        <taxon>Candidatus Dormibacteraceae</taxon>
        <taxon>Candidatus Dormiibacter</taxon>
    </lineage>
</organism>
<keyword evidence="2" id="KW-0489">Methyltransferase</keyword>
<comment type="caution">
    <text evidence="2">The sequence shown here is derived from an EMBL/GenBank/DDBJ whole genome shotgun (WGS) entry which is preliminary data.</text>
</comment>
<gene>
    <name evidence="2" type="ORF">JF888_07510</name>
</gene>
<dbReference type="RefSeq" id="WP_338178323.1">
    <property type="nucleotide sequence ID" value="NZ_JAEKNQ010000030.1"/>
</dbReference>
<feature type="domain" description="Methyltransferase type 11" evidence="1">
    <location>
        <begin position="66"/>
        <end position="160"/>
    </location>
</feature>
<evidence type="ECO:0000313" key="2">
    <source>
        <dbReference type="EMBL" id="MBJ7603022.1"/>
    </source>
</evidence>
<dbReference type="Proteomes" id="UP000620075">
    <property type="component" value="Unassembled WGS sequence"/>
</dbReference>
<dbReference type="EMBL" id="JAEKNQ010000030">
    <property type="protein sequence ID" value="MBJ7603022.1"/>
    <property type="molecule type" value="Genomic_DNA"/>
</dbReference>
<dbReference type="InterPro" id="IPR013216">
    <property type="entry name" value="Methyltransf_11"/>
</dbReference>
<proteinExistence type="predicted"/>
<evidence type="ECO:0000259" key="1">
    <source>
        <dbReference type="Pfam" id="PF08241"/>
    </source>
</evidence>
<reference evidence="2 3" key="1">
    <citation type="submission" date="2020-10" db="EMBL/GenBank/DDBJ databases">
        <title>Ca. Dormibacterota MAGs.</title>
        <authorList>
            <person name="Montgomery K."/>
        </authorList>
    </citation>
    <scope>NUCLEOTIDE SEQUENCE [LARGE SCALE GENOMIC DNA]</scope>
    <source>
        <strain evidence="2">SC8811_S16_3</strain>
    </source>
</reference>
<name>A0A934NH45_9BACT</name>
<dbReference type="GO" id="GO:0008757">
    <property type="term" value="F:S-adenosylmethionine-dependent methyltransferase activity"/>
    <property type="evidence" value="ECO:0007669"/>
    <property type="project" value="InterPro"/>
</dbReference>
<dbReference type="GO" id="GO:0032259">
    <property type="term" value="P:methylation"/>
    <property type="evidence" value="ECO:0007669"/>
    <property type="project" value="UniProtKB-KW"/>
</dbReference>
<dbReference type="CDD" id="cd02440">
    <property type="entry name" value="AdoMet_MTases"/>
    <property type="match status" value="1"/>
</dbReference>
<keyword evidence="2" id="KW-0808">Transferase</keyword>